<dbReference type="STRING" id="578462.A0A0L0SJG6"/>
<dbReference type="VEuPathDB" id="FungiDB:AMAG_07829"/>
<evidence type="ECO:0008006" key="3">
    <source>
        <dbReference type="Google" id="ProtNLM"/>
    </source>
</evidence>
<dbReference type="OMA" id="CLMRVAS"/>
<sequence>MASNLSTSTNGRGAASGIVTMMQAVAAAATSATSSSAAPGTAANIAMQAQLEANVRVAQDFQELQRRAHELFTGLKDLPTTVSPKIWKPYFNRTFSVFTKLWKFQQANRAALELEDCYGLKRHEVGEIASKIGQLYYHYYLRTADTGHLLEAYTFYEAILDRHYFDDVMDTKIAYVAAKRLRYCARFMIVCMLLNRLDRVQVLVVEMKKLVDQFAKELDPDDKEGWRKTYRDMAMFVEALNDLPTDDQGRLCAIQPRAASHDIRSGKTMVHDVIIASCWPNQPRFSDLSIDMFRFLQLLEREPVKPQPEQDDSDAPRKFLLNCPSASQIIHHLGSSLRETSSSQFLLFYYSGPGRLTGAPASGSTASVPPSEAAMLGGLDTRPPADDHVHRLHPYDLIPFTRKPFFCVLDSPAAPLFRKTPNLYAGTPFLFLCSPQEYPPSISGHAGTASLFTAFLFHPAVGIASVCRLERVAASGWAAAIEQAKDWEAAVVRYLQEHPLTPAFLHGILTDELLARLVARFVVCRVVLTHHTIVQKTDDLSDTLWTDLEVLSTEHLALTLGQLGCQDHFR</sequence>
<reference evidence="2" key="2">
    <citation type="submission" date="2009-11" db="EMBL/GenBank/DDBJ databases">
        <title>The Genome Sequence of Allomyces macrogynus strain ATCC 38327.</title>
        <authorList>
            <consortium name="The Broad Institute Genome Sequencing Platform"/>
            <person name="Russ C."/>
            <person name="Cuomo C."/>
            <person name="Shea T."/>
            <person name="Young S.K."/>
            <person name="Zeng Q."/>
            <person name="Koehrsen M."/>
            <person name="Haas B."/>
            <person name="Borodovsky M."/>
            <person name="Guigo R."/>
            <person name="Alvarado L."/>
            <person name="Berlin A."/>
            <person name="Borenstein D."/>
            <person name="Chen Z."/>
            <person name="Engels R."/>
            <person name="Freedman E."/>
            <person name="Gellesch M."/>
            <person name="Goldberg J."/>
            <person name="Griggs A."/>
            <person name="Gujja S."/>
            <person name="Heiman D."/>
            <person name="Hepburn T."/>
            <person name="Howarth C."/>
            <person name="Jen D."/>
            <person name="Larson L."/>
            <person name="Lewis B."/>
            <person name="Mehta T."/>
            <person name="Park D."/>
            <person name="Pearson M."/>
            <person name="Roberts A."/>
            <person name="Saif S."/>
            <person name="Shenoy N."/>
            <person name="Sisk P."/>
            <person name="Stolte C."/>
            <person name="Sykes S."/>
            <person name="Walk T."/>
            <person name="White J."/>
            <person name="Yandava C."/>
            <person name="Burger G."/>
            <person name="Gray M.W."/>
            <person name="Holland P.W.H."/>
            <person name="King N."/>
            <person name="Lang F.B.F."/>
            <person name="Roger A.J."/>
            <person name="Ruiz-Trillo I."/>
            <person name="Lander E."/>
            <person name="Nusbaum C."/>
        </authorList>
    </citation>
    <scope>NUCLEOTIDE SEQUENCE [LARGE SCALE GENOMIC DNA]</scope>
    <source>
        <strain evidence="2">ATCC 38327</strain>
    </source>
</reference>
<dbReference type="Proteomes" id="UP000054350">
    <property type="component" value="Unassembled WGS sequence"/>
</dbReference>
<dbReference type="OrthoDB" id="525027at2759"/>
<accession>A0A0L0SJG6</accession>
<dbReference type="EMBL" id="GG745340">
    <property type="protein sequence ID" value="KNE62632.1"/>
    <property type="molecule type" value="Genomic_DNA"/>
</dbReference>
<protein>
    <recommendedName>
        <fullName evidence="3">Protein SCAI</fullName>
    </recommendedName>
</protein>
<keyword evidence="2" id="KW-1185">Reference proteome</keyword>
<organism evidence="1 2">
    <name type="scientific">Allomyces macrogynus (strain ATCC 38327)</name>
    <name type="common">Allomyces javanicus var. macrogynus</name>
    <dbReference type="NCBI Taxonomy" id="578462"/>
    <lineage>
        <taxon>Eukaryota</taxon>
        <taxon>Fungi</taxon>
        <taxon>Fungi incertae sedis</taxon>
        <taxon>Blastocladiomycota</taxon>
        <taxon>Blastocladiomycetes</taxon>
        <taxon>Blastocladiales</taxon>
        <taxon>Blastocladiaceae</taxon>
        <taxon>Allomyces</taxon>
    </lineage>
</organism>
<dbReference type="InterPro" id="IPR022709">
    <property type="entry name" value="SCAI"/>
</dbReference>
<evidence type="ECO:0000313" key="2">
    <source>
        <dbReference type="Proteomes" id="UP000054350"/>
    </source>
</evidence>
<dbReference type="PANTHER" id="PTHR21243">
    <property type="entry name" value="PROTEIN SCAI"/>
    <property type="match status" value="1"/>
</dbReference>
<dbReference type="GO" id="GO:0003714">
    <property type="term" value="F:transcription corepressor activity"/>
    <property type="evidence" value="ECO:0007669"/>
    <property type="project" value="InterPro"/>
</dbReference>
<dbReference type="GO" id="GO:0006351">
    <property type="term" value="P:DNA-templated transcription"/>
    <property type="evidence" value="ECO:0007669"/>
    <property type="project" value="InterPro"/>
</dbReference>
<dbReference type="eggNOG" id="ENOG502QPT4">
    <property type="taxonomic scope" value="Eukaryota"/>
</dbReference>
<dbReference type="AlphaFoldDB" id="A0A0L0SJG6"/>
<evidence type="ECO:0000313" key="1">
    <source>
        <dbReference type="EMBL" id="KNE62632.1"/>
    </source>
</evidence>
<dbReference type="Pfam" id="PF12070">
    <property type="entry name" value="SCAI"/>
    <property type="match status" value="1"/>
</dbReference>
<reference evidence="1 2" key="1">
    <citation type="submission" date="2009-11" db="EMBL/GenBank/DDBJ databases">
        <title>Annotation of Allomyces macrogynus ATCC 38327.</title>
        <authorList>
            <consortium name="The Broad Institute Genome Sequencing Platform"/>
            <person name="Russ C."/>
            <person name="Cuomo C."/>
            <person name="Burger G."/>
            <person name="Gray M.W."/>
            <person name="Holland P.W.H."/>
            <person name="King N."/>
            <person name="Lang F.B.F."/>
            <person name="Roger A.J."/>
            <person name="Ruiz-Trillo I."/>
            <person name="Young S.K."/>
            <person name="Zeng Q."/>
            <person name="Gargeya S."/>
            <person name="Fitzgerald M."/>
            <person name="Haas B."/>
            <person name="Abouelleil A."/>
            <person name="Alvarado L."/>
            <person name="Arachchi H.M."/>
            <person name="Berlin A."/>
            <person name="Chapman S.B."/>
            <person name="Gearin G."/>
            <person name="Goldberg J."/>
            <person name="Griggs A."/>
            <person name="Gujja S."/>
            <person name="Hansen M."/>
            <person name="Heiman D."/>
            <person name="Howarth C."/>
            <person name="Larimer J."/>
            <person name="Lui A."/>
            <person name="MacDonald P.J.P."/>
            <person name="McCowen C."/>
            <person name="Montmayeur A."/>
            <person name="Murphy C."/>
            <person name="Neiman D."/>
            <person name="Pearson M."/>
            <person name="Priest M."/>
            <person name="Roberts A."/>
            <person name="Saif S."/>
            <person name="Shea T."/>
            <person name="Sisk P."/>
            <person name="Stolte C."/>
            <person name="Sykes S."/>
            <person name="Wortman J."/>
            <person name="Nusbaum C."/>
            <person name="Birren B."/>
        </authorList>
    </citation>
    <scope>NUCLEOTIDE SEQUENCE [LARGE SCALE GENOMIC DNA]</scope>
    <source>
        <strain evidence="1 2">ATCC 38327</strain>
    </source>
</reference>
<proteinExistence type="predicted"/>
<gene>
    <name evidence="1" type="ORF">AMAG_07829</name>
</gene>
<name>A0A0L0SJG6_ALLM3</name>